<keyword evidence="6" id="KW-1185">Reference proteome</keyword>
<dbReference type="SMART" id="SM00239">
    <property type="entry name" value="C2"/>
    <property type="match status" value="1"/>
</dbReference>
<dbReference type="InterPro" id="IPR035892">
    <property type="entry name" value="C2_domain_sf"/>
</dbReference>
<proteinExistence type="predicted"/>
<evidence type="ECO:0000313" key="5">
    <source>
        <dbReference type="EMBL" id="KAJ7368113.1"/>
    </source>
</evidence>
<feature type="compositionally biased region" description="Pro residues" evidence="3">
    <location>
        <begin position="455"/>
        <end position="467"/>
    </location>
</feature>
<reference evidence="5" key="1">
    <citation type="submission" date="2023-03" db="EMBL/GenBank/DDBJ databases">
        <title>Massive genome expansion in bonnet fungi (Mycena s.s.) driven by repeated elements and novel gene families across ecological guilds.</title>
        <authorList>
            <consortium name="Lawrence Berkeley National Laboratory"/>
            <person name="Harder C.B."/>
            <person name="Miyauchi S."/>
            <person name="Viragh M."/>
            <person name="Kuo A."/>
            <person name="Thoen E."/>
            <person name="Andreopoulos B."/>
            <person name="Lu D."/>
            <person name="Skrede I."/>
            <person name="Drula E."/>
            <person name="Henrissat B."/>
            <person name="Morin E."/>
            <person name="Kohler A."/>
            <person name="Barry K."/>
            <person name="LaButti K."/>
            <person name="Morin E."/>
            <person name="Salamov A."/>
            <person name="Lipzen A."/>
            <person name="Mereny Z."/>
            <person name="Hegedus B."/>
            <person name="Baldrian P."/>
            <person name="Stursova M."/>
            <person name="Weitz H."/>
            <person name="Taylor A."/>
            <person name="Grigoriev I.V."/>
            <person name="Nagy L.G."/>
            <person name="Martin F."/>
            <person name="Kauserud H."/>
        </authorList>
    </citation>
    <scope>NUCLEOTIDE SEQUENCE</scope>
    <source>
        <strain evidence="5">CBHHK002</strain>
    </source>
</reference>
<dbReference type="PANTHER" id="PTHR46502">
    <property type="entry name" value="C2 DOMAIN-CONTAINING"/>
    <property type="match status" value="1"/>
</dbReference>
<feature type="compositionally biased region" description="Low complexity" evidence="3">
    <location>
        <begin position="482"/>
        <end position="500"/>
    </location>
</feature>
<evidence type="ECO:0000259" key="4">
    <source>
        <dbReference type="PROSITE" id="PS50004"/>
    </source>
</evidence>
<organism evidence="5 6">
    <name type="scientific">Mycena albidolilacea</name>
    <dbReference type="NCBI Taxonomy" id="1033008"/>
    <lineage>
        <taxon>Eukaryota</taxon>
        <taxon>Fungi</taxon>
        <taxon>Dikarya</taxon>
        <taxon>Basidiomycota</taxon>
        <taxon>Agaricomycotina</taxon>
        <taxon>Agaricomycetes</taxon>
        <taxon>Agaricomycetidae</taxon>
        <taxon>Agaricales</taxon>
        <taxon>Marasmiineae</taxon>
        <taxon>Mycenaceae</taxon>
        <taxon>Mycena</taxon>
    </lineage>
</organism>
<sequence>MSSTPREIGTLIVVILKANHLPNKRNIGKQDPYCLVSVNGEKQRTKVIKRGGQHPEWDEEIRFKLYEDDALMPNGPDGAPPPLPPKDGKRNIKGGTIMKLSCFADDPREPSLIGQADVDLTEVLTKGETDEWFTLMNKEKFAGKVYIELTFWSNEPAPEKKVVPVVPKANKEYGGQGSFISSDAPPDHGFSSSRVVSTNDVYAHSRRVSDSGHSTLRSSNSLAQLDLYRPSYEQQGPHHRSRVASFSTLANDFGELGLGDPSRRRESLPPVNSGFVHTRPPSSSYHRATYPPPQHGYDPDAASGYAYDRPVTPPGQPHDSSAFVNPGPYIPQAPYRPQYDSGSVYNPPPSRGPRYSSGFMPISNSNSSSFAPLPSHPSEPSSFAPPLTHTPAPPAGYPPSHINPATSYPPATSQTPAPGYAPPLPPSSSAGFHYQPGFPPSQPQYSQFQPQQQYNPPPSHIQTPTPPAQQGYALPPSPSNQPPASLSHSNSLSSSTGPGSRPLPPPPQFHAGQGHQSYGLPQGASQPAHPGSYSPTPPGASTFQESYQPPQPYQDGGYDGGYIPGDPNLAPPPPPVLPGSTSPRRRSSLPPPPTHLQQQQQQHQHQHQPNRPALPPPPPPPLEYLPHNPPPPPPPLPSHIMPHGQAQSYYPGPPPRPPTQIDGPAQWTPPPPPPPPQHSYVQQGWS</sequence>
<dbReference type="EMBL" id="JARIHO010000001">
    <property type="protein sequence ID" value="KAJ7368113.1"/>
    <property type="molecule type" value="Genomic_DNA"/>
</dbReference>
<feature type="compositionally biased region" description="Polar residues" evidence="3">
    <location>
        <begin position="403"/>
        <end position="415"/>
    </location>
</feature>
<evidence type="ECO:0000256" key="2">
    <source>
        <dbReference type="ARBA" id="ARBA00022837"/>
    </source>
</evidence>
<dbReference type="Proteomes" id="UP001218218">
    <property type="component" value="Unassembled WGS sequence"/>
</dbReference>
<dbReference type="Gene3D" id="2.60.40.150">
    <property type="entry name" value="C2 domain"/>
    <property type="match status" value="1"/>
</dbReference>
<accession>A0AAD7AU38</accession>
<evidence type="ECO:0000313" key="6">
    <source>
        <dbReference type="Proteomes" id="UP001218218"/>
    </source>
</evidence>
<dbReference type="AlphaFoldDB" id="A0AAD7AU38"/>
<dbReference type="InterPro" id="IPR037791">
    <property type="entry name" value="C2_fungal_Inn1"/>
</dbReference>
<comment type="caution">
    <text evidence="5">The sequence shown here is derived from an EMBL/GenBank/DDBJ whole genome shotgun (WGS) entry which is preliminary data.</text>
</comment>
<evidence type="ECO:0000256" key="1">
    <source>
        <dbReference type="ARBA" id="ARBA00022723"/>
    </source>
</evidence>
<dbReference type="PANTHER" id="PTHR46502:SF2">
    <property type="entry name" value="16 KDA PHLOEM PROTEIN 2"/>
    <property type="match status" value="1"/>
</dbReference>
<name>A0AAD7AU38_9AGAR</name>
<feature type="compositionally biased region" description="Low complexity" evidence="3">
    <location>
        <begin position="443"/>
        <end position="454"/>
    </location>
</feature>
<gene>
    <name evidence="5" type="ORF">DFH08DRAFT_928400</name>
</gene>
<keyword evidence="2" id="KW-0106">Calcium</keyword>
<dbReference type="PROSITE" id="PS50004">
    <property type="entry name" value="C2"/>
    <property type="match status" value="1"/>
</dbReference>
<protein>
    <recommendedName>
        <fullName evidence="4">C2 domain-containing protein</fullName>
    </recommendedName>
</protein>
<feature type="domain" description="C2" evidence="4">
    <location>
        <begin position="1"/>
        <end position="133"/>
    </location>
</feature>
<dbReference type="Pfam" id="PF00168">
    <property type="entry name" value="C2"/>
    <property type="match status" value="1"/>
</dbReference>
<feature type="compositionally biased region" description="Pro residues" evidence="3">
    <location>
        <begin position="667"/>
        <end position="677"/>
    </location>
</feature>
<dbReference type="InterPro" id="IPR000008">
    <property type="entry name" value="C2_dom"/>
</dbReference>
<evidence type="ECO:0000256" key="3">
    <source>
        <dbReference type="SAM" id="MobiDB-lite"/>
    </source>
</evidence>
<keyword evidence="1" id="KW-0479">Metal-binding</keyword>
<dbReference type="GO" id="GO:0046872">
    <property type="term" value="F:metal ion binding"/>
    <property type="evidence" value="ECO:0007669"/>
    <property type="project" value="UniProtKB-KW"/>
</dbReference>
<feature type="region of interest" description="Disordered" evidence="3">
    <location>
        <begin position="256"/>
        <end position="686"/>
    </location>
</feature>
<feature type="compositionally biased region" description="Low complexity" evidence="3">
    <location>
        <begin position="427"/>
        <end position="436"/>
    </location>
</feature>
<feature type="compositionally biased region" description="Low complexity" evidence="3">
    <location>
        <begin position="597"/>
        <end position="611"/>
    </location>
</feature>
<feature type="compositionally biased region" description="Pro residues" evidence="3">
    <location>
        <begin position="612"/>
        <end position="637"/>
    </location>
</feature>
<dbReference type="CDD" id="cd08681">
    <property type="entry name" value="C2_fungal_Inn1p-like"/>
    <property type="match status" value="1"/>
</dbReference>
<dbReference type="SUPFAM" id="SSF49562">
    <property type="entry name" value="C2 domain (Calcium/lipid-binding domain, CaLB)"/>
    <property type="match status" value="1"/>
</dbReference>